<evidence type="ECO:0000313" key="3">
    <source>
        <dbReference type="Proteomes" id="UP000676565"/>
    </source>
</evidence>
<proteinExistence type="predicted"/>
<evidence type="ECO:0000256" key="1">
    <source>
        <dbReference type="SAM" id="Coils"/>
    </source>
</evidence>
<organism evidence="2 3">
    <name type="scientific">Gemmata palustris</name>
    <dbReference type="NCBI Taxonomy" id="2822762"/>
    <lineage>
        <taxon>Bacteria</taxon>
        <taxon>Pseudomonadati</taxon>
        <taxon>Planctomycetota</taxon>
        <taxon>Planctomycetia</taxon>
        <taxon>Gemmatales</taxon>
        <taxon>Gemmataceae</taxon>
        <taxon>Gemmata</taxon>
    </lineage>
</organism>
<accession>A0ABS5BPX2</accession>
<gene>
    <name evidence="2" type="ORF">J8F10_09405</name>
</gene>
<dbReference type="Proteomes" id="UP000676565">
    <property type="component" value="Unassembled WGS sequence"/>
</dbReference>
<sequence>MSTVLDRLDRDLADVRHTAERDYRALVQSVANESDVETRAIVTVVEASGRTLADLRTDVGLIQARRAAARAIAAQPAAEKALATASAKLEDLQATYEARLLAEKAKHESTIAKLNTAHAAAVEPVQAAKDAAWAEIFAARDAVDTLRATAPGEIRQRLADLQARHSSVATTAERHRTELARLTVFIERPLPTAPSDPRVRSFEDDTRARASALGVRERAESDAVFARVQLADAEQALHALASQIARTEAEMLVVG</sequence>
<feature type="coiled-coil region" evidence="1">
    <location>
        <begin position="216"/>
        <end position="250"/>
    </location>
</feature>
<reference evidence="2 3" key="1">
    <citation type="submission" date="2021-04" db="EMBL/GenBank/DDBJ databases">
        <authorList>
            <person name="Ivanova A."/>
        </authorList>
    </citation>
    <scope>NUCLEOTIDE SEQUENCE [LARGE SCALE GENOMIC DNA]</scope>
    <source>
        <strain evidence="2 3">G18</strain>
    </source>
</reference>
<dbReference type="RefSeq" id="WP_210653574.1">
    <property type="nucleotide sequence ID" value="NZ_JAGKQQ010000001.1"/>
</dbReference>
<evidence type="ECO:0008006" key="4">
    <source>
        <dbReference type="Google" id="ProtNLM"/>
    </source>
</evidence>
<evidence type="ECO:0000313" key="2">
    <source>
        <dbReference type="EMBL" id="MBP3955497.1"/>
    </source>
</evidence>
<name>A0ABS5BPX2_9BACT</name>
<keyword evidence="1" id="KW-0175">Coiled coil</keyword>
<comment type="caution">
    <text evidence="2">The sequence shown here is derived from an EMBL/GenBank/DDBJ whole genome shotgun (WGS) entry which is preliminary data.</text>
</comment>
<keyword evidence="3" id="KW-1185">Reference proteome</keyword>
<dbReference type="EMBL" id="JAGKQQ010000001">
    <property type="protein sequence ID" value="MBP3955497.1"/>
    <property type="molecule type" value="Genomic_DNA"/>
</dbReference>
<protein>
    <recommendedName>
        <fullName evidence="4">PspA/IM30 family protein</fullName>
    </recommendedName>
</protein>